<protein>
    <submittedName>
        <fullName evidence="3">Uncharacterized protein</fullName>
    </submittedName>
</protein>
<dbReference type="VEuPathDB" id="CryptoDB:Cvel_7731"/>
<name>A0A0G4HP34_9ALVE</name>
<organism evidence="3">
    <name type="scientific">Chromera velia CCMP2878</name>
    <dbReference type="NCBI Taxonomy" id="1169474"/>
    <lineage>
        <taxon>Eukaryota</taxon>
        <taxon>Sar</taxon>
        <taxon>Alveolata</taxon>
        <taxon>Colpodellida</taxon>
        <taxon>Chromeraceae</taxon>
        <taxon>Chromera</taxon>
    </lineage>
</organism>
<dbReference type="PANTHER" id="PTHR34598:SF3">
    <property type="entry name" value="OXIDOREDUCTASE AN1597"/>
    <property type="match status" value="1"/>
</dbReference>
<proteinExistence type="inferred from homology"/>
<dbReference type="InterPro" id="IPR044053">
    <property type="entry name" value="AsaB-like"/>
</dbReference>
<feature type="region of interest" description="Disordered" evidence="2">
    <location>
        <begin position="1"/>
        <end position="57"/>
    </location>
</feature>
<evidence type="ECO:0000313" key="3">
    <source>
        <dbReference type="EMBL" id="CEM46019.1"/>
    </source>
</evidence>
<gene>
    <name evidence="3" type="ORF">Cvel_7731</name>
</gene>
<accession>A0A0G4HP34</accession>
<dbReference type="GO" id="GO:0016491">
    <property type="term" value="F:oxidoreductase activity"/>
    <property type="evidence" value="ECO:0007669"/>
    <property type="project" value="InterPro"/>
</dbReference>
<reference evidence="3" key="1">
    <citation type="submission" date="2014-11" db="EMBL/GenBank/DDBJ databases">
        <authorList>
            <person name="Otto D Thomas"/>
            <person name="Naeem Raeece"/>
        </authorList>
    </citation>
    <scope>NUCLEOTIDE SEQUENCE</scope>
</reference>
<sequence>MSLQQVSEKNGTSESGGTSNGDTTFPIRYRKYVPRRQSNKDADSGTLTHTVPVPMRNARNANPKLTLEGSGFELVPFRDGMAEGDFWNDQLIKDSYYPAVSEMIKKLTGAAEVKPFHHLVRAKGVEVYAGIAHSDYAPKAAEDLAKLSSMRPFRGRMKVINVWKSIDDSGSIKNHHLAMCDATTSVAPDDFIPFSNFEPGKATVDTFHMNGNYHSFHKWFYYPEMTRSEALVFKQWDSDPRSPTRFTFHSAISFPGVEEYNRKSIETRLVAFFPDEPNSMPDFSVPPKMRVDTAKAKVKEALGYLKHWDGKGQEWALGLVARKKFADLCRGYIHHAGKVEKQPEFTDLSPAQTEEVIKCVCGDKTFQGFLKKLADEIED</sequence>
<dbReference type="PANTHER" id="PTHR34598">
    <property type="entry name" value="BLL6449 PROTEIN"/>
    <property type="match status" value="1"/>
</dbReference>
<feature type="compositionally biased region" description="Low complexity" evidence="2">
    <location>
        <begin position="7"/>
        <end position="24"/>
    </location>
</feature>
<dbReference type="NCBIfam" id="NF041278">
    <property type="entry name" value="CmcJ_NvfI_EfuI"/>
    <property type="match status" value="1"/>
</dbReference>
<evidence type="ECO:0000256" key="1">
    <source>
        <dbReference type="ARBA" id="ARBA00023604"/>
    </source>
</evidence>
<dbReference type="EMBL" id="CDMZ01003345">
    <property type="protein sequence ID" value="CEM46019.1"/>
    <property type="molecule type" value="Genomic_DNA"/>
</dbReference>
<comment type="similarity">
    <text evidence="1">Belongs to the asaB hydroxylase/desaturase family.</text>
</comment>
<evidence type="ECO:0000256" key="2">
    <source>
        <dbReference type="SAM" id="MobiDB-lite"/>
    </source>
</evidence>
<dbReference type="AlphaFoldDB" id="A0A0G4HP34"/>